<feature type="domain" description="EamA" evidence="7">
    <location>
        <begin position="5"/>
        <end position="136"/>
    </location>
</feature>
<feature type="transmembrane region" description="Helical" evidence="6">
    <location>
        <begin position="97"/>
        <end position="113"/>
    </location>
</feature>
<feature type="transmembrane region" description="Helical" evidence="6">
    <location>
        <begin position="146"/>
        <end position="165"/>
    </location>
</feature>
<proteinExistence type="inferred from homology"/>
<keyword evidence="9" id="KW-1185">Reference proteome</keyword>
<dbReference type="InterPro" id="IPR000620">
    <property type="entry name" value="EamA_dom"/>
</dbReference>
<dbReference type="RefSeq" id="WP_028529996.1">
    <property type="nucleotide sequence ID" value="NZ_CABLBR010000039.1"/>
</dbReference>
<evidence type="ECO:0000259" key="7">
    <source>
        <dbReference type="Pfam" id="PF00892"/>
    </source>
</evidence>
<dbReference type="Proteomes" id="UP001060164">
    <property type="component" value="Chromosome"/>
</dbReference>
<sequence length="293" mass="32452">MKQYKGIIYIIISAFCFALMNVFVRLAGELPSVQKSFFRNFVAFLFAAAIMMRRQISVRCGAGNFRYLLLRSVFGTLGILCNFYAVDHLVLADASMLNKMSPFFAIIFSYLILKEKVTPVQALAVAGAFIGSLFIIRPTLLNMDLIPSLIGLLGGIGAGAAYTMVRLLGERGEEGPRIVCIFSGFSCLVTLPFLIFDYHPMTWQQFGILLLAGLSAAGGQFSITAAYCYAPAKEISIYDYSQIIFSAILGFAIFGQLPDMLSWLGYVTICSMAVMMFFYNRRGYRRSAETHAP</sequence>
<dbReference type="EMBL" id="CP102290">
    <property type="protein sequence ID" value="UWP60139.1"/>
    <property type="molecule type" value="Genomic_DNA"/>
</dbReference>
<keyword evidence="5 6" id="KW-0472">Membrane</keyword>
<evidence type="ECO:0000256" key="5">
    <source>
        <dbReference type="ARBA" id="ARBA00023136"/>
    </source>
</evidence>
<dbReference type="PANTHER" id="PTHR22911">
    <property type="entry name" value="ACYL-MALONYL CONDENSING ENZYME-RELATED"/>
    <property type="match status" value="1"/>
</dbReference>
<reference evidence="8" key="1">
    <citation type="journal article" date="2022" name="Cell">
        <title>Design, construction, and in vivo augmentation of a complex gut microbiome.</title>
        <authorList>
            <person name="Cheng A.G."/>
            <person name="Ho P.Y."/>
            <person name="Aranda-Diaz A."/>
            <person name="Jain S."/>
            <person name="Yu F.B."/>
            <person name="Meng X."/>
            <person name="Wang M."/>
            <person name="Iakiviak M."/>
            <person name="Nagashima K."/>
            <person name="Zhao A."/>
            <person name="Murugkar P."/>
            <person name="Patil A."/>
            <person name="Atabakhsh K."/>
            <person name="Weakley A."/>
            <person name="Yan J."/>
            <person name="Brumbaugh A.R."/>
            <person name="Higginbottom S."/>
            <person name="Dimas A."/>
            <person name="Shiver A.L."/>
            <person name="Deutschbauer A."/>
            <person name="Neff N."/>
            <person name="Sonnenburg J.L."/>
            <person name="Huang K.C."/>
            <person name="Fischbach M.A."/>
        </authorList>
    </citation>
    <scope>NUCLEOTIDE SEQUENCE</scope>
    <source>
        <strain evidence="8">DSM 19829</strain>
    </source>
</reference>
<dbReference type="SUPFAM" id="SSF103481">
    <property type="entry name" value="Multidrug resistance efflux transporter EmrE"/>
    <property type="match status" value="2"/>
</dbReference>
<protein>
    <submittedName>
        <fullName evidence="8">DMT family transporter</fullName>
    </submittedName>
</protein>
<organism evidence="8 9">
    <name type="scientific">Ruminococcus gauvreauii</name>
    <dbReference type="NCBI Taxonomy" id="438033"/>
    <lineage>
        <taxon>Bacteria</taxon>
        <taxon>Bacillati</taxon>
        <taxon>Bacillota</taxon>
        <taxon>Clostridia</taxon>
        <taxon>Eubacteriales</taxon>
        <taxon>Oscillospiraceae</taxon>
        <taxon>Ruminococcus</taxon>
    </lineage>
</organism>
<accession>A0ABY5VIX1</accession>
<evidence type="ECO:0000313" key="9">
    <source>
        <dbReference type="Proteomes" id="UP001060164"/>
    </source>
</evidence>
<gene>
    <name evidence="8" type="ORF">NQ502_03530</name>
</gene>
<evidence type="ECO:0000256" key="4">
    <source>
        <dbReference type="ARBA" id="ARBA00022989"/>
    </source>
</evidence>
<evidence type="ECO:0000256" key="3">
    <source>
        <dbReference type="ARBA" id="ARBA00022692"/>
    </source>
</evidence>
<comment type="subcellular location">
    <subcellularLocation>
        <location evidence="1">Membrane</location>
        <topology evidence="1">Multi-pass membrane protein</topology>
    </subcellularLocation>
</comment>
<name>A0ABY5VIX1_9FIRM</name>
<feature type="transmembrane region" description="Helical" evidence="6">
    <location>
        <begin position="65"/>
        <end position="85"/>
    </location>
</feature>
<dbReference type="PANTHER" id="PTHR22911:SF6">
    <property type="entry name" value="SOLUTE CARRIER FAMILY 35 MEMBER G1"/>
    <property type="match status" value="1"/>
</dbReference>
<evidence type="ECO:0000256" key="1">
    <source>
        <dbReference type="ARBA" id="ARBA00004141"/>
    </source>
</evidence>
<dbReference type="Pfam" id="PF00892">
    <property type="entry name" value="EamA"/>
    <property type="match status" value="2"/>
</dbReference>
<feature type="transmembrane region" description="Helical" evidence="6">
    <location>
        <begin position="120"/>
        <end position="140"/>
    </location>
</feature>
<feature type="transmembrane region" description="Helical" evidence="6">
    <location>
        <begin position="7"/>
        <end position="24"/>
    </location>
</feature>
<comment type="similarity">
    <text evidence="2">Belongs to the EamA transporter family.</text>
</comment>
<feature type="transmembrane region" description="Helical" evidence="6">
    <location>
        <begin position="177"/>
        <end position="196"/>
    </location>
</feature>
<dbReference type="InterPro" id="IPR037185">
    <property type="entry name" value="EmrE-like"/>
</dbReference>
<evidence type="ECO:0000256" key="2">
    <source>
        <dbReference type="ARBA" id="ARBA00007362"/>
    </source>
</evidence>
<keyword evidence="3 6" id="KW-0812">Transmembrane</keyword>
<feature type="transmembrane region" description="Helical" evidence="6">
    <location>
        <begin position="208"/>
        <end position="230"/>
    </location>
</feature>
<feature type="transmembrane region" description="Helical" evidence="6">
    <location>
        <begin position="260"/>
        <end position="279"/>
    </location>
</feature>
<keyword evidence="4 6" id="KW-1133">Transmembrane helix</keyword>
<feature type="transmembrane region" description="Helical" evidence="6">
    <location>
        <begin position="36"/>
        <end position="53"/>
    </location>
</feature>
<evidence type="ECO:0000256" key="6">
    <source>
        <dbReference type="SAM" id="Phobius"/>
    </source>
</evidence>
<feature type="domain" description="EamA" evidence="7">
    <location>
        <begin position="149"/>
        <end position="276"/>
    </location>
</feature>
<evidence type="ECO:0000313" key="8">
    <source>
        <dbReference type="EMBL" id="UWP60139.1"/>
    </source>
</evidence>
<feature type="transmembrane region" description="Helical" evidence="6">
    <location>
        <begin position="237"/>
        <end position="254"/>
    </location>
</feature>